<dbReference type="EMBL" id="CAKOGL010000016">
    <property type="protein sequence ID" value="CAH2095939.1"/>
    <property type="molecule type" value="Genomic_DNA"/>
</dbReference>
<evidence type="ECO:0000313" key="3">
    <source>
        <dbReference type="Proteomes" id="UP001153954"/>
    </source>
</evidence>
<dbReference type="Pfam" id="PF14529">
    <property type="entry name" value="Exo_endo_phos_2"/>
    <property type="match status" value="1"/>
</dbReference>
<comment type="caution">
    <text evidence="2">The sequence shown here is derived from an EMBL/GenBank/DDBJ whole genome shotgun (WGS) entry which is preliminary data.</text>
</comment>
<dbReference type="Proteomes" id="UP001153954">
    <property type="component" value="Unassembled WGS sequence"/>
</dbReference>
<organism evidence="2 3">
    <name type="scientific">Euphydryas editha</name>
    <name type="common">Edith's checkerspot</name>
    <dbReference type="NCBI Taxonomy" id="104508"/>
    <lineage>
        <taxon>Eukaryota</taxon>
        <taxon>Metazoa</taxon>
        <taxon>Ecdysozoa</taxon>
        <taxon>Arthropoda</taxon>
        <taxon>Hexapoda</taxon>
        <taxon>Insecta</taxon>
        <taxon>Pterygota</taxon>
        <taxon>Neoptera</taxon>
        <taxon>Endopterygota</taxon>
        <taxon>Lepidoptera</taxon>
        <taxon>Glossata</taxon>
        <taxon>Ditrysia</taxon>
        <taxon>Papilionoidea</taxon>
        <taxon>Nymphalidae</taxon>
        <taxon>Nymphalinae</taxon>
        <taxon>Euphydryas</taxon>
    </lineage>
</organism>
<proteinExistence type="predicted"/>
<dbReference type="InterPro" id="IPR005135">
    <property type="entry name" value="Endo/exonuclease/phosphatase"/>
</dbReference>
<name>A0AAU9UAY8_EUPED</name>
<keyword evidence="3" id="KW-1185">Reference proteome</keyword>
<accession>A0AAU9UAY8</accession>
<reference evidence="2" key="1">
    <citation type="submission" date="2022-03" db="EMBL/GenBank/DDBJ databases">
        <authorList>
            <person name="Tunstrom K."/>
        </authorList>
    </citation>
    <scope>NUCLEOTIDE SEQUENCE</scope>
</reference>
<gene>
    <name evidence="2" type="ORF">EEDITHA_LOCUS11333</name>
</gene>
<dbReference type="GO" id="GO:0003824">
    <property type="term" value="F:catalytic activity"/>
    <property type="evidence" value="ECO:0007669"/>
    <property type="project" value="InterPro"/>
</dbReference>
<dbReference type="Gene3D" id="3.60.10.10">
    <property type="entry name" value="Endonuclease/exonuclease/phosphatase"/>
    <property type="match status" value="1"/>
</dbReference>
<dbReference type="SUPFAM" id="SSF56219">
    <property type="entry name" value="DNase I-like"/>
    <property type="match status" value="1"/>
</dbReference>
<dbReference type="InterPro" id="IPR036691">
    <property type="entry name" value="Endo/exonu/phosph_ase_sf"/>
</dbReference>
<evidence type="ECO:0000259" key="1">
    <source>
        <dbReference type="Pfam" id="PF14529"/>
    </source>
</evidence>
<protein>
    <recommendedName>
        <fullName evidence="1">Endonuclease/exonuclease/phosphatase domain-containing protein</fullName>
    </recommendedName>
</protein>
<feature type="domain" description="Endonuclease/exonuclease/phosphatase" evidence="1">
    <location>
        <begin position="47"/>
        <end position="159"/>
    </location>
</feature>
<dbReference type="AlphaFoldDB" id="A0AAU9UAY8"/>
<evidence type="ECO:0000313" key="2">
    <source>
        <dbReference type="EMBL" id="CAH2095939.1"/>
    </source>
</evidence>
<sequence length="343" mass="39700">MHPDCTAHGGSAIIIKSNIKHYETEPFRTPKIQATSVVVEDWRGHLTVTALYSPPKHVIKKEEYINFFKTLGPRFIAGGDYNSKNTQWGSLLTTPRGRQLQAAINDLHLNTISSGEPTYWPTDPEKVPDLVDFGIVKGIPTGCFKCTSLQELSSDHSVVLLEVSQKFTCSNSMAMLHERRTNWDGLEANEARYLGLYLDRRLTWKKHIFTKRKALGIQLRKMYWMLGKKSQLTMSNKLLLYKCILKPIWTYGIQLWGTAANSNLEILQRFQSKMLRIITDAPWFVTNQQLHHDLEIRTVQEEIKHSVKSYRNRLENHPNILTVHLMNNITMFKRLKRKSPRDL</sequence>